<organism evidence="4 5">
    <name type="scientific">Stutzerimonas degradans</name>
    <dbReference type="NCBI Taxonomy" id="2968968"/>
    <lineage>
        <taxon>Bacteria</taxon>
        <taxon>Pseudomonadati</taxon>
        <taxon>Pseudomonadota</taxon>
        <taxon>Gammaproteobacteria</taxon>
        <taxon>Pseudomonadales</taxon>
        <taxon>Pseudomonadaceae</taxon>
        <taxon>Stutzerimonas</taxon>
    </lineage>
</organism>
<keyword evidence="4" id="KW-0670">Pyruvate</keyword>
<dbReference type="InterPro" id="IPR043700">
    <property type="entry name" value="DSD"/>
</dbReference>
<feature type="domain" description="VOC" evidence="3">
    <location>
        <begin position="448"/>
        <end position="598"/>
    </location>
</feature>
<dbReference type="InterPro" id="IPR050312">
    <property type="entry name" value="IolE/XylAMocC-like"/>
</dbReference>
<dbReference type="Gene3D" id="3.10.180.10">
    <property type="entry name" value="2,3-Dihydroxybiphenyl 1,2-Dioxygenase, domain 1"/>
    <property type="match status" value="2"/>
</dbReference>
<evidence type="ECO:0000259" key="3">
    <source>
        <dbReference type="PROSITE" id="PS51819"/>
    </source>
</evidence>
<name>A0A8E2U0Y8_9GAMM</name>
<keyword evidence="4" id="KW-0223">Dioxygenase</keyword>
<comment type="caution">
    <text evidence="4">The sequence shown here is derived from an EMBL/GenBank/DDBJ whole genome shotgun (WGS) entry which is preliminary data.</text>
</comment>
<feature type="binding site" evidence="2">
    <location>
        <position position="143"/>
    </location>
    <ligand>
        <name>a divalent metal cation</name>
        <dbReference type="ChEBI" id="CHEBI:60240"/>
        <note>catalytic</note>
    </ligand>
</feature>
<gene>
    <name evidence="4" type="ORF">CXK95_15025</name>
</gene>
<dbReference type="GO" id="GO:0046872">
    <property type="term" value="F:metal ion binding"/>
    <property type="evidence" value="ECO:0007669"/>
    <property type="project" value="UniProtKB-UniRule"/>
</dbReference>
<dbReference type="InterPro" id="IPR029068">
    <property type="entry name" value="Glyas_Bleomycin-R_OHBP_Dase"/>
</dbReference>
<dbReference type="Pfam" id="PF01261">
    <property type="entry name" value="AP_endonuc_2"/>
    <property type="match status" value="1"/>
</dbReference>
<dbReference type="PANTHER" id="PTHR12110:SF21">
    <property type="entry name" value="XYLOSE ISOMERASE-LIKE TIM BARREL DOMAIN-CONTAINING PROTEIN"/>
    <property type="match status" value="1"/>
</dbReference>
<evidence type="ECO:0000256" key="2">
    <source>
        <dbReference type="HAMAP-Rule" id="MF_02238"/>
    </source>
</evidence>
<evidence type="ECO:0000313" key="4">
    <source>
        <dbReference type="EMBL" id="PNF75956.1"/>
    </source>
</evidence>
<dbReference type="EMBL" id="POUK01000005">
    <property type="protein sequence ID" value="PNF75956.1"/>
    <property type="molecule type" value="Genomic_DNA"/>
</dbReference>
<sequence>MRPGERGWRWPRAISTVSLSGSLPDKLRAIAAAGFDAVELFETDLLHHPGSPAEVRRLCEELGIGIALFEPFRDFEGCPRELVQRNLDRAERKFDVMQELGTELLLVCSNTQAEALDEPEILAADLARLAERAQARGLRIGYEALAWGRHVQTWGQAWELVARADHPALGIVLDSFHTLALRDDPAGIAALPAEKIFFVQLADAPLLALDVLPWSRHHRCFPGQGAFDLAGFLAPVLRSGYRGPLSLEIFNDGLRAAPALASAADGLRALLYLEEQTRQRLEQQGATPRGNLFAAPPAASHAGLDFLEFAVDAAQAERLGGWLERLGFARVGEHRSKAVWLYRQGEANIVLNAQPQSFAADFFAAHGTSLCAMALRVEREAPALERACAFRAQPYCGLVGPDEREIPAVRAPDGSLIYLVEPGAPGHSVYDTDFRIDPQAQPSGGLRGIDQLASALPAERLASWLLFYRSLFDFEVADEAVVFDPRGLIRSRAVHSRCGRVRLPLEISPDHDTAVAHTLARYRGAGLQRIAFTCDDLLAEVERLQQAGVALLDIPQNYYDDLAARFALDDATLQRLARGNVLYDRDAQGGELLQVCTAPFEGRFCVEILQRRNGYAGHGEANAAVRLAALARQRG</sequence>
<dbReference type="Proteomes" id="UP000235881">
    <property type="component" value="Unassembled WGS sequence"/>
</dbReference>
<comment type="cofactor">
    <cofactor evidence="2">
        <name>a divalent metal cation</name>
        <dbReference type="ChEBI" id="CHEBI:60240"/>
    </cofactor>
</comment>
<dbReference type="AlphaFoldDB" id="A0A8E2U0Y8"/>
<feature type="domain" description="VOC" evidence="3">
    <location>
        <begin position="303"/>
        <end position="422"/>
    </location>
</feature>
<keyword evidence="2" id="KW-0456">Lyase</keyword>
<proteinExistence type="inferred from homology"/>
<dbReference type="Gene3D" id="3.20.20.150">
    <property type="entry name" value="Divalent-metal-dependent TIM barrel enzymes"/>
    <property type="match status" value="1"/>
</dbReference>
<comment type="caution">
    <text evidence="2">Lacks conserved residue(s) required for the propagation of feature annotation.</text>
</comment>
<feature type="binding site" evidence="2">
    <location>
        <position position="248"/>
    </location>
    <ligand>
        <name>a divalent metal cation</name>
        <dbReference type="ChEBI" id="CHEBI:60240"/>
        <note>catalytic</note>
    </ligand>
</feature>
<dbReference type="PROSITE" id="PS51819">
    <property type="entry name" value="VOC"/>
    <property type="match status" value="2"/>
</dbReference>
<dbReference type="InterPro" id="IPR013022">
    <property type="entry name" value="Xyl_isomerase-like_TIM-brl"/>
</dbReference>
<feature type="binding site" evidence="2">
    <location>
        <position position="200"/>
    </location>
    <ligand>
        <name>a divalent metal cation</name>
        <dbReference type="ChEBI" id="CHEBI:60240"/>
        <note>catalytic</note>
    </ligand>
</feature>
<dbReference type="UniPathway" id="UPA00088"/>
<dbReference type="EC" id="4.2.1.118" evidence="2"/>
<dbReference type="HAMAP" id="MF_02238">
    <property type="entry name" value="DSD"/>
    <property type="match status" value="1"/>
</dbReference>
<evidence type="ECO:0000313" key="5">
    <source>
        <dbReference type="Proteomes" id="UP000235881"/>
    </source>
</evidence>
<dbReference type="SUPFAM" id="SSF51658">
    <property type="entry name" value="Xylose isomerase-like"/>
    <property type="match status" value="1"/>
</dbReference>
<dbReference type="CDD" id="cd08342">
    <property type="entry name" value="HPPD_N_like"/>
    <property type="match status" value="1"/>
</dbReference>
<dbReference type="SUPFAM" id="SSF54593">
    <property type="entry name" value="Glyoxalase/Bleomycin resistance protein/Dihydroxybiphenyl dioxygenase"/>
    <property type="match status" value="1"/>
</dbReference>
<feature type="binding site" evidence="2">
    <location>
        <position position="174"/>
    </location>
    <ligand>
        <name>a divalent metal cation</name>
        <dbReference type="ChEBI" id="CHEBI:60240"/>
        <note>catalytic</note>
    </ligand>
</feature>
<dbReference type="Pfam" id="PF00903">
    <property type="entry name" value="Glyoxalase"/>
    <property type="match status" value="1"/>
</dbReference>
<dbReference type="InterPro" id="IPR036237">
    <property type="entry name" value="Xyl_isomerase-like_sf"/>
</dbReference>
<dbReference type="RefSeq" id="WP_102829193.1">
    <property type="nucleotide sequence ID" value="NZ_CP065721.1"/>
</dbReference>
<keyword evidence="5" id="KW-1185">Reference proteome</keyword>
<accession>A0A8E2U0Y8</accession>
<dbReference type="InterPro" id="IPR041736">
    <property type="entry name" value="4OHPhenylPyrv_dOase_N"/>
</dbReference>
<dbReference type="Pfam" id="PF14696">
    <property type="entry name" value="Glyoxalase_5"/>
    <property type="match status" value="1"/>
</dbReference>
<evidence type="ECO:0000256" key="1">
    <source>
        <dbReference type="ARBA" id="ARBA00022723"/>
    </source>
</evidence>
<dbReference type="GO" id="GO:0046565">
    <property type="term" value="F:3-dehydroshikimate dehydratase activity"/>
    <property type="evidence" value="ECO:0007669"/>
    <property type="project" value="UniProtKB-UniRule"/>
</dbReference>
<comment type="catalytic activity">
    <reaction evidence="2">
        <text>3-dehydroshikimate = 3,4-dihydroxybenzoate + H2O</text>
        <dbReference type="Rhea" id="RHEA:24848"/>
        <dbReference type="ChEBI" id="CHEBI:15377"/>
        <dbReference type="ChEBI" id="CHEBI:16630"/>
        <dbReference type="ChEBI" id="CHEBI:36241"/>
        <dbReference type="EC" id="4.2.1.118"/>
    </reaction>
</comment>
<dbReference type="GO" id="GO:0051213">
    <property type="term" value="F:dioxygenase activity"/>
    <property type="evidence" value="ECO:0007669"/>
    <property type="project" value="UniProtKB-KW"/>
</dbReference>
<reference evidence="4 5" key="1">
    <citation type="submission" date="2018-01" db="EMBL/GenBank/DDBJ databases">
        <title>Denitrification phenotypes of diverse strains of Pseudomonas stutzeri.</title>
        <authorList>
            <person name="Milligan D.A."/>
            <person name="Bergaust L."/>
            <person name="Bakken L.R."/>
            <person name="Frostegard A."/>
        </authorList>
    </citation>
    <scope>NUCLEOTIDE SEQUENCE [LARGE SCALE GENOMIC DNA]</scope>
    <source>
        <strain evidence="4 5">DSM 50238</strain>
    </source>
</reference>
<keyword evidence="4" id="KW-0560">Oxidoreductase</keyword>
<dbReference type="InterPro" id="IPR037523">
    <property type="entry name" value="VOC_core"/>
</dbReference>
<dbReference type="InterPro" id="IPR004360">
    <property type="entry name" value="Glyas_Fos-R_dOase_dom"/>
</dbReference>
<dbReference type="PANTHER" id="PTHR12110">
    <property type="entry name" value="HYDROXYPYRUVATE ISOMERASE"/>
    <property type="match status" value="1"/>
</dbReference>
<comment type="pathway">
    <text evidence="2">Aromatic compound metabolism; 3,4-dihydroxybenzoate biosynthesis.</text>
</comment>
<comment type="function">
    <text evidence="2">Catalyzes the conversion of 3-dehydroshikimate to protocatechuate (3,4-dihydroxybenzoate), a common intermediate of quinate and shikimate degradation pathways.</text>
</comment>
<protein>
    <recommendedName>
        <fullName evidence="2">3-dehydroshikimate dehydratase</fullName>
        <shortName evidence="2">DSD</shortName>
        <ecNumber evidence="2">4.2.1.118</ecNumber>
    </recommendedName>
</protein>
<dbReference type="GO" id="GO:0046279">
    <property type="term" value="P:3,4-dihydroxybenzoate biosynthetic process"/>
    <property type="evidence" value="ECO:0007669"/>
    <property type="project" value="UniProtKB-UniRule"/>
</dbReference>
<keyword evidence="1 2" id="KW-0479">Metal-binding</keyword>
<comment type="similarity">
    <text evidence="2">Belongs to the bacterial two-domain DSD family.</text>
</comment>